<dbReference type="GO" id="GO:0008270">
    <property type="term" value="F:zinc ion binding"/>
    <property type="evidence" value="ECO:0007669"/>
    <property type="project" value="UniProtKB-UniRule"/>
</dbReference>
<dbReference type="GO" id="GO:0004521">
    <property type="term" value="F:RNA endonuclease activity"/>
    <property type="evidence" value="ECO:0007669"/>
    <property type="project" value="UniProtKB-UniRule"/>
</dbReference>
<dbReference type="PANTHER" id="PTHR46986:SF1">
    <property type="entry name" value="ENDORIBONUCLEASE YBEY, CHLOROPLASTIC"/>
    <property type="match status" value="1"/>
</dbReference>
<keyword evidence="6 7" id="KW-0862">Zinc</keyword>
<dbReference type="HAMAP" id="MF_00009">
    <property type="entry name" value="Endoribonucl_YbeY"/>
    <property type="match status" value="1"/>
</dbReference>
<comment type="similarity">
    <text evidence="1 7">Belongs to the endoribonuclease YbeY family.</text>
</comment>
<keyword evidence="3 7" id="KW-0479">Metal-binding</keyword>
<evidence type="ECO:0000256" key="6">
    <source>
        <dbReference type="ARBA" id="ARBA00022833"/>
    </source>
</evidence>
<evidence type="ECO:0000256" key="4">
    <source>
        <dbReference type="ARBA" id="ARBA00022759"/>
    </source>
</evidence>
<reference evidence="8 9" key="1">
    <citation type="submission" date="2018-06" db="EMBL/GenBank/DDBJ databases">
        <title>Combined omics and stable isotope probing to characterize newly discovered Mariana Back-Arc vent microbial communities.</title>
        <authorList>
            <person name="Trembath-Reichert E."/>
            <person name="Huber J.A."/>
        </authorList>
    </citation>
    <scope>NUCLEOTIDE SEQUENCE [LARGE SCALE GENOMIC DNA]</scope>
    <source>
        <strain evidence="8">MAG 63_1</strain>
    </source>
</reference>
<sequence length="162" mass="18363">MIEIRCDEKWENLINKSELQKILTIFLKYLCAGERGISLYIANDAVIQKLNRESRGKDCPTDILSWAYDEDDPGMFEAQMSEAELENSESTGVAGELVLSGERVSQQATENGWDFETELFRLLAHGCAHLAGWNHERSSEEASEMLELETELLKKVGLTNIY</sequence>
<evidence type="ECO:0000256" key="2">
    <source>
        <dbReference type="ARBA" id="ARBA00022722"/>
    </source>
</evidence>
<dbReference type="SUPFAM" id="SSF55486">
    <property type="entry name" value="Metalloproteases ('zincins'), catalytic domain"/>
    <property type="match status" value="1"/>
</dbReference>
<organism evidence="8 9">
    <name type="scientific">SAR324 cluster bacterium</name>
    <dbReference type="NCBI Taxonomy" id="2024889"/>
    <lineage>
        <taxon>Bacteria</taxon>
        <taxon>Deltaproteobacteria</taxon>
        <taxon>SAR324 cluster</taxon>
    </lineage>
</organism>
<keyword evidence="7" id="KW-0698">rRNA processing</keyword>
<dbReference type="InterPro" id="IPR023091">
    <property type="entry name" value="MetalPrtase_cat_dom_sf_prd"/>
</dbReference>
<keyword evidence="4 7" id="KW-0255">Endonuclease</keyword>
<keyword evidence="2 7" id="KW-0540">Nuclease</keyword>
<feature type="binding site" evidence="7">
    <location>
        <position position="125"/>
    </location>
    <ligand>
        <name>Zn(2+)</name>
        <dbReference type="ChEBI" id="CHEBI:29105"/>
        <note>catalytic</note>
    </ligand>
</feature>
<comment type="subcellular location">
    <subcellularLocation>
        <location evidence="7">Cytoplasm</location>
    </subcellularLocation>
</comment>
<protein>
    <recommendedName>
        <fullName evidence="7">Endoribonuclease YbeY</fullName>
        <ecNumber evidence="7">3.1.-.-</ecNumber>
    </recommendedName>
</protein>
<evidence type="ECO:0000256" key="5">
    <source>
        <dbReference type="ARBA" id="ARBA00022801"/>
    </source>
</evidence>
<gene>
    <name evidence="7 8" type="primary">ybeY</name>
    <name evidence="8" type="ORF">DSY97_07380</name>
</gene>
<evidence type="ECO:0000313" key="9">
    <source>
        <dbReference type="Proteomes" id="UP000286801"/>
    </source>
</evidence>
<feature type="binding site" evidence="7">
    <location>
        <position position="135"/>
    </location>
    <ligand>
        <name>Zn(2+)</name>
        <dbReference type="ChEBI" id="CHEBI:29105"/>
        <note>catalytic</note>
    </ligand>
</feature>
<keyword evidence="5 7" id="KW-0378">Hydrolase</keyword>
<dbReference type="GO" id="GO:0004222">
    <property type="term" value="F:metalloendopeptidase activity"/>
    <property type="evidence" value="ECO:0007669"/>
    <property type="project" value="InterPro"/>
</dbReference>
<name>A0A432G5B2_9DELT</name>
<dbReference type="EC" id="3.1.-.-" evidence="7"/>
<dbReference type="GO" id="GO:0006364">
    <property type="term" value="P:rRNA processing"/>
    <property type="evidence" value="ECO:0007669"/>
    <property type="project" value="UniProtKB-UniRule"/>
</dbReference>
<dbReference type="InterPro" id="IPR002036">
    <property type="entry name" value="YbeY"/>
</dbReference>
<dbReference type="Pfam" id="PF02130">
    <property type="entry name" value="YbeY"/>
    <property type="match status" value="1"/>
</dbReference>
<keyword evidence="7" id="KW-0963">Cytoplasm</keyword>
<evidence type="ECO:0000313" key="8">
    <source>
        <dbReference type="EMBL" id="RTZ78530.1"/>
    </source>
</evidence>
<dbReference type="GO" id="GO:0005737">
    <property type="term" value="C:cytoplasm"/>
    <property type="evidence" value="ECO:0007669"/>
    <property type="project" value="UniProtKB-SubCell"/>
</dbReference>
<comment type="cofactor">
    <cofactor evidence="7">
        <name>Zn(2+)</name>
        <dbReference type="ChEBI" id="CHEBI:29105"/>
    </cofactor>
    <text evidence="7">Binds 1 zinc ion.</text>
</comment>
<dbReference type="NCBIfam" id="TIGR00043">
    <property type="entry name" value="rRNA maturation RNase YbeY"/>
    <property type="match status" value="1"/>
</dbReference>
<keyword evidence="7" id="KW-0690">Ribosome biogenesis</keyword>
<dbReference type="AlphaFoldDB" id="A0A432G5B2"/>
<comment type="function">
    <text evidence="7">Single strand-specific metallo-endoribonuclease involved in late-stage 70S ribosome quality control and in maturation of the 3' terminus of the 16S rRNA.</text>
</comment>
<evidence type="ECO:0000256" key="1">
    <source>
        <dbReference type="ARBA" id="ARBA00010875"/>
    </source>
</evidence>
<dbReference type="Proteomes" id="UP000286801">
    <property type="component" value="Unassembled WGS sequence"/>
</dbReference>
<feature type="binding site" evidence="7">
    <location>
        <position position="129"/>
    </location>
    <ligand>
        <name>Zn(2+)</name>
        <dbReference type="ChEBI" id="CHEBI:29105"/>
        <note>catalytic</note>
    </ligand>
</feature>
<evidence type="ECO:0000256" key="7">
    <source>
        <dbReference type="HAMAP-Rule" id="MF_00009"/>
    </source>
</evidence>
<accession>A0A432G5B2</accession>
<evidence type="ECO:0000256" key="3">
    <source>
        <dbReference type="ARBA" id="ARBA00022723"/>
    </source>
</evidence>
<dbReference type="PANTHER" id="PTHR46986">
    <property type="entry name" value="ENDORIBONUCLEASE YBEY, CHLOROPLASTIC"/>
    <property type="match status" value="1"/>
</dbReference>
<proteinExistence type="inferred from homology"/>
<dbReference type="EMBL" id="QNZL01000200">
    <property type="protein sequence ID" value="RTZ78530.1"/>
    <property type="molecule type" value="Genomic_DNA"/>
</dbReference>
<comment type="caution">
    <text evidence="8">The sequence shown here is derived from an EMBL/GenBank/DDBJ whole genome shotgun (WGS) entry which is preliminary data.</text>
</comment>
<dbReference type="Gene3D" id="3.40.390.30">
    <property type="entry name" value="Metalloproteases ('zincins'), catalytic domain"/>
    <property type="match status" value="1"/>
</dbReference>